<dbReference type="EMBL" id="SGWV01000010">
    <property type="protein sequence ID" value="RZS53413.1"/>
    <property type="molecule type" value="Genomic_DNA"/>
</dbReference>
<evidence type="ECO:0008006" key="3">
    <source>
        <dbReference type="Google" id="ProtNLM"/>
    </source>
</evidence>
<proteinExistence type="predicted"/>
<accession>A0A4Q7LH94</accession>
<sequence length="145" mass="16066">MRPYPRNSPEAAARIVCLAMLADGELTRPEIEVMESVDLERRLHLSLPDFYRVLEHLCDDLSVGLGDELLTVDDLTVARLMDDIDDPALRRIVLDLCRDVIECDAWVSDGEALLLNAAVAQWGLHRAMFDAAATRPRAAGLPESA</sequence>
<reference evidence="1 2" key="1">
    <citation type="submission" date="2019-02" db="EMBL/GenBank/DDBJ databases">
        <title>Genomic Encyclopedia of Type Strains, Phase IV (KMG-IV): sequencing the most valuable type-strain genomes for metagenomic binning, comparative biology and taxonomic classification.</title>
        <authorList>
            <person name="Goeker M."/>
        </authorList>
    </citation>
    <scope>NUCLEOTIDE SEQUENCE [LARGE SCALE GENOMIC DNA]</scope>
    <source>
        <strain evidence="1 2">DSM 10617</strain>
    </source>
</reference>
<dbReference type="RefSeq" id="WP_130482853.1">
    <property type="nucleotide sequence ID" value="NZ_SGWV01000010.1"/>
</dbReference>
<dbReference type="OrthoDB" id="8526975at2"/>
<evidence type="ECO:0000313" key="2">
    <source>
        <dbReference type="Proteomes" id="UP000293433"/>
    </source>
</evidence>
<dbReference type="AlphaFoldDB" id="A0A4Q7LH94"/>
<evidence type="ECO:0000313" key="1">
    <source>
        <dbReference type="EMBL" id="RZS53413.1"/>
    </source>
</evidence>
<dbReference type="Proteomes" id="UP000293433">
    <property type="component" value="Unassembled WGS sequence"/>
</dbReference>
<name>A0A4Q7LH94_9BURK</name>
<comment type="caution">
    <text evidence="1">The sequence shown here is derived from an EMBL/GenBank/DDBJ whole genome shotgun (WGS) entry which is preliminary data.</text>
</comment>
<organism evidence="1 2">
    <name type="scientific">Sphaerotilus mobilis</name>
    <dbReference type="NCBI Taxonomy" id="47994"/>
    <lineage>
        <taxon>Bacteria</taxon>
        <taxon>Pseudomonadati</taxon>
        <taxon>Pseudomonadota</taxon>
        <taxon>Betaproteobacteria</taxon>
        <taxon>Burkholderiales</taxon>
        <taxon>Sphaerotilaceae</taxon>
        <taxon>Sphaerotilus</taxon>
    </lineage>
</organism>
<keyword evidence="2" id="KW-1185">Reference proteome</keyword>
<gene>
    <name evidence="1" type="ORF">EV685_3041</name>
</gene>
<protein>
    <recommendedName>
        <fullName evidence="3">Tellurite resistance protein TerB</fullName>
    </recommendedName>
</protein>
<dbReference type="InterPro" id="IPR029024">
    <property type="entry name" value="TerB-like"/>
</dbReference>
<dbReference type="SUPFAM" id="SSF158682">
    <property type="entry name" value="TerB-like"/>
    <property type="match status" value="1"/>
</dbReference>
<dbReference type="Gene3D" id="1.10.3680.10">
    <property type="entry name" value="TerB-like"/>
    <property type="match status" value="1"/>
</dbReference>